<dbReference type="EMBL" id="JAKLTR010000015">
    <property type="protein sequence ID" value="MCG2616719.1"/>
    <property type="molecule type" value="Genomic_DNA"/>
</dbReference>
<keyword evidence="3" id="KW-1015">Disulfide bond</keyword>
<evidence type="ECO:0000256" key="4">
    <source>
        <dbReference type="ARBA" id="ARBA00023284"/>
    </source>
</evidence>
<name>A0ABS9KWV8_9BACT</name>
<evidence type="ECO:0000256" key="3">
    <source>
        <dbReference type="ARBA" id="ARBA00023157"/>
    </source>
</evidence>
<dbReference type="CDD" id="cd02966">
    <property type="entry name" value="TlpA_like_family"/>
    <property type="match status" value="1"/>
</dbReference>
<dbReference type="Gene3D" id="3.40.30.10">
    <property type="entry name" value="Glutaredoxin"/>
    <property type="match status" value="1"/>
</dbReference>
<gene>
    <name evidence="6" type="ORF">LZZ85_20640</name>
</gene>
<evidence type="ECO:0000313" key="6">
    <source>
        <dbReference type="EMBL" id="MCG2616719.1"/>
    </source>
</evidence>
<accession>A0ABS9KWV8</accession>
<reference evidence="6" key="1">
    <citation type="submission" date="2022-01" db="EMBL/GenBank/DDBJ databases">
        <authorList>
            <person name="Jo J.-H."/>
            <person name="Im W.-T."/>
        </authorList>
    </citation>
    <scope>NUCLEOTIDE SEQUENCE</scope>
    <source>
        <strain evidence="6">NA20</strain>
    </source>
</reference>
<dbReference type="InterPro" id="IPR017937">
    <property type="entry name" value="Thioredoxin_CS"/>
</dbReference>
<feature type="domain" description="Thioredoxin" evidence="5">
    <location>
        <begin position="1"/>
        <end position="117"/>
    </location>
</feature>
<dbReference type="Pfam" id="PF13905">
    <property type="entry name" value="Thioredoxin_8"/>
    <property type="match status" value="1"/>
</dbReference>
<dbReference type="InterPro" id="IPR050553">
    <property type="entry name" value="Thioredoxin_ResA/DsbE_sf"/>
</dbReference>
<organism evidence="6 7">
    <name type="scientific">Terrimonas ginsenosidimutans</name>
    <dbReference type="NCBI Taxonomy" id="2908004"/>
    <lineage>
        <taxon>Bacteria</taxon>
        <taxon>Pseudomonadati</taxon>
        <taxon>Bacteroidota</taxon>
        <taxon>Chitinophagia</taxon>
        <taxon>Chitinophagales</taxon>
        <taxon>Chitinophagaceae</taxon>
        <taxon>Terrimonas</taxon>
    </lineage>
</organism>
<evidence type="ECO:0000259" key="5">
    <source>
        <dbReference type="PROSITE" id="PS51352"/>
    </source>
</evidence>
<dbReference type="PROSITE" id="PS00194">
    <property type="entry name" value="THIOREDOXIN_1"/>
    <property type="match status" value="1"/>
</dbReference>
<dbReference type="PROSITE" id="PS51352">
    <property type="entry name" value="THIOREDOXIN_2"/>
    <property type="match status" value="1"/>
</dbReference>
<sequence>MSSSYVLIDFWGSWCLPCRKGHPHMIDLYEKYRNKGLEIVGVAADDNTQDAWRKAIVDDKLPWKQVLPGRNTPTDPSVPYGISSYPTKILVDRSGKIIGRFEEDMSALDKLLSDLLK</sequence>
<dbReference type="InterPro" id="IPR012336">
    <property type="entry name" value="Thioredoxin-like_fold"/>
</dbReference>
<evidence type="ECO:0000256" key="1">
    <source>
        <dbReference type="ARBA" id="ARBA00004196"/>
    </source>
</evidence>
<dbReference type="SUPFAM" id="SSF52833">
    <property type="entry name" value="Thioredoxin-like"/>
    <property type="match status" value="1"/>
</dbReference>
<dbReference type="PANTHER" id="PTHR42852:SF6">
    <property type="entry name" value="THIOL:DISULFIDE INTERCHANGE PROTEIN DSBE"/>
    <property type="match status" value="1"/>
</dbReference>
<proteinExistence type="predicted"/>
<keyword evidence="2" id="KW-0201">Cytochrome c-type biogenesis</keyword>
<keyword evidence="4" id="KW-0676">Redox-active center</keyword>
<dbReference type="RefSeq" id="WP_237875256.1">
    <property type="nucleotide sequence ID" value="NZ_JAKLTR010000015.1"/>
</dbReference>
<dbReference type="PANTHER" id="PTHR42852">
    <property type="entry name" value="THIOL:DISULFIDE INTERCHANGE PROTEIN DSBE"/>
    <property type="match status" value="1"/>
</dbReference>
<dbReference type="InterPro" id="IPR013766">
    <property type="entry name" value="Thioredoxin_domain"/>
</dbReference>
<comment type="subcellular location">
    <subcellularLocation>
        <location evidence="1">Cell envelope</location>
    </subcellularLocation>
</comment>
<comment type="caution">
    <text evidence="6">The sequence shown here is derived from an EMBL/GenBank/DDBJ whole genome shotgun (WGS) entry which is preliminary data.</text>
</comment>
<keyword evidence="7" id="KW-1185">Reference proteome</keyword>
<evidence type="ECO:0000256" key="2">
    <source>
        <dbReference type="ARBA" id="ARBA00022748"/>
    </source>
</evidence>
<dbReference type="Proteomes" id="UP001165367">
    <property type="component" value="Unassembled WGS sequence"/>
</dbReference>
<evidence type="ECO:0000313" key="7">
    <source>
        <dbReference type="Proteomes" id="UP001165367"/>
    </source>
</evidence>
<protein>
    <submittedName>
        <fullName evidence="6">TlpA family protein disulfide reductase</fullName>
    </submittedName>
</protein>
<dbReference type="InterPro" id="IPR036249">
    <property type="entry name" value="Thioredoxin-like_sf"/>
</dbReference>